<sequence>MDREHARQMRIMEADVQEVKNELRSLELQKKPAGIAKRVSNQNFNQPVLEVEKRVKISNDESSSSTPLLDQRHKMSITETIYYLSFQARQRFMDQAGVRARHDDEKQGTTKSLGETGIADKSGSVKSTANNPPVRTSAALWGILRDDEVNRTKSNRDALPSWKRGGMEERKVHTPCGRCNECIQKMRSRRDHVMQQLYGQGRHIAERMERRRLVSGSAGWSALKSVVIINNALKKTHQKEMVSLPGD</sequence>
<evidence type="ECO:0000313" key="2">
    <source>
        <dbReference type="EMBL" id="KAJ8044558.1"/>
    </source>
</evidence>
<dbReference type="Proteomes" id="UP001152320">
    <property type="component" value="Chromosome 3"/>
</dbReference>
<organism evidence="2 3">
    <name type="scientific">Holothuria leucospilota</name>
    <name type="common">Black long sea cucumber</name>
    <name type="synonym">Mertensiothuria leucospilota</name>
    <dbReference type="NCBI Taxonomy" id="206669"/>
    <lineage>
        <taxon>Eukaryota</taxon>
        <taxon>Metazoa</taxon>
        <taxon>Echinodermata</taxon>
        <taxon>Eleutherozoa</taxon>
        <taxon>Echinozoa</taxon>
        <taxon>Holothuroidea</taxon>
        <taxon>Aspidochirotacea</taxon>
        <taxon>Aspidochirotida</taxon>
        <taxon>Holothuriidae</taxon>
        <taxon>Holothuria</taxon>
    </lineage>
</organism>
<dbReference type="AlphaFoldDB" id="A0A9Q1CGZ3"/>
<proteinExistence type="predicted"/>
<reference evidence="2" key="1">
    <citation type="submission" date="2021-10" db="EMBL/GenBank/DDBJ databases">
        <title>Tropical sea cucumber genome reveals ecological adaptation and Cuvierian tubules defense mechanism.</title>
        <authorList>
            <person name="Chen T."/>
        </authorList>
    </citation>
    <scope>NUCLEOTIDE SEQUENCE</scope>
    <source>
        <strain evidence="2">Nanhai2018</strain>
        <tissue evidence="2">Muscle</tissue>
    </source>
</reference>
<feature type="compositionally biased region" description="Polar residues" evidence="1">
    <location>
        <begin position="124"/>
        <end position="133"/>
    </location>
</feature>
<dbReference type="OrthoDB" id="10468622at2759"/>
<keyword evidence="3" id="KW-1185">Reference proteome</keyword>
<evidence type="ECO:0000313" key="3">
    <source>
        <dbReference type="Proteomes" id="UP001152320"/>
    </source>
</evidence>
<gene>
    <name evidence="2" type="ORF">HOLleu_07339</name>
</gene>
<protein>
    <submittedName>
        <fullName evidence="2">Uncharacterized protein</fullName>
    </submittedName>
</protein>
<dbReference type="EMBL" id="JAIZAY010000003">
    <property type="protein sequence ID" value="KAJ8044558.1"/>
    <property type="molecule type" value="Genomic_DNA"/>
</dbReference>
<feature type="region of interest" description="Disordered" evidence="1">
    <location>
        <begin position="97"/>
        <end position="133"/>
    </location>
</feature>
<name>A0A9Q1CGZ3_HOLLE</name>
<accession>A0A9Q1CGZ3</accession>
<evidence type="ECO:0000256" key="1">
    <source>
        <dbReference type="SAM" id="MobiDB-lite"/>
    </source>
</evidence>
<comment type="caution">
    <text evidence="2">The sequence shown here is derived from an EMBL/GenBank/DDBJ whole genome shotgun (WGS) entry which is preliminary data.</text>
</comment>